<dbReference type="InterPro" id="IPR058240">
    <property type="entry name" value="rSAM_sf"/>
</dbReference>
<dbReference type="SFLD" id="SFLDS00029">
    <property type="entry name" value="Radical_SAM"/>
    <property type="match status" value="1"/>
</dbReference>
<dbReference type="Pfam" id="PF04055">
    <property type="entry name" value="Radical_SAM"/>
    <property type="match status" value="1"/>
</dbReference>
<dbReference type="Proteomes" id="UP001596004">
    <property type="component" value="Unassembled WGS sequence"/>
</dbReference>
<dbReference type="PANTHER" id="PTHR43273:SF8">
    <property type="entry name" value="RADICAL SAM DOMAIN PROTEIN"/>
    <property type="match status" value="1"/>
</dbReference>
<comment type="caution">
    <text evidence="6">The sequence shown here is derived from an EMBL/GenBank/DDBJ whole genome shotgun (WGS) entry which is preliminary data.</text>
</comment>
<gene>
    <name evidence="6" type="ORF">ACFO60_10385</name>
</gene>
<dbReference type="InterPro" id="IPR007197">
    <property type="entry name" value="rSAM"/>
</dbReference>
<evidence type="ECO:0000256" key="2">
    <source>
        <dbReference type="ARBA" id="ARBA00022723"/>
    </source>
</evidence>
<dbReference type="InterPro" id="IPR026335">
    <property type="entry name" value="rSAM_SPASM_FxsB"/>
</dbReference>
<reference evidence="7" key="1">
    <citation type="journal article" date="2019" name="Int. J. Syst. Evol. Microbiol.">
        <title>The Global Catalogue of Microorganisms (GCM) 10K type strain sequencing project: providing services to taxonomists for standard genome sequencing and annotation.</title>
        <authorList>
            <consortium name="The Broad Institute Genomics Platform"/>
            <consortium name="The Broad Institute Genome Sequencing Center for Infectious Disease"/>
            <person name="Wu L."/>
            <person name="Ma J."/>
        </authorList>
    </citation>
    <scope>NUCLEOTIDE SEQUENCE [LARGE SCALE GENOMIC DNA]</scope>
    <source>
        <strain evidence="7">CGMCC 4.7132</strain>
    </source>
</reference>
<accession>A0ABV9CDG2</accession>
<keyword evidence="4" id="KW-0411">Iron-sulfur</keyword>
<evidence type="ECO:0000256" key="3">
    <source>
        <dbReference type="ARBA" id="ARBA00023004"/>
    </source>
</evidence>
<evidence type="ECO:0000259" key="5">
    <source>
        <dbReference type="PROSITE" id="PS51918"/>
    </source>
</evidence>
<keyword evidence="1" id="KW-0949">S-adenosyl-L-methionine</keyword>
<dbReference type="SFLD" id="SFLDG01067">
    <property type="entry name" value="SPASM/twitch_domain_containing"/>
    <property type="match status" value="1"/>
</dbReference>
<protein>
    <submittedName>
        <fullName evidence="6">FxsB family cyclophane-forming radical SAM/SPASM peptide maturase</fullName>
    </submittedName>
</protein>
<dbReference type="PANTHER" id="PTHR43273">
    <property type="entry name" value="ANAEROBIC SULFATASE-MATURATING ENZYME HOMOLOG ASLB-RELATED"/>
    <property type="match status" value="1"/>
</dbReference>
<keyword evidence="3" id="KW-0408">Iron</keyword>
<name>A0ABV9CDG2_9ACTN</name>
<evidence type="ECO:0000313" key="6">
    <source>
        <dbReference type="EMBL" id="MFC4531170.1"/>
    </source>
</evidence>
<dbReference type="InterPro" id="IPR023867">
    <property type="entry name" value="Sulphatase_maturase_rSAM"/>
</dbReference>
<organism evidence="6 7">
    <name type="scientific">Sphaerisporangium dianthi</name>
    <dbReference type="NCBI Taxonomy" id="1436120"/>
    <lineage>
        <taxon>Bacteria</taxon>
        <taxon>Bacillati</taxon>
        <taxon>Actinomycetota</taxon>
        <taxon>Actinomycetes</taxon>
        <taxon>Streptosporangiales</taxon>
        <taxon>Streptosporangiaceae</taxon>
        <taxon>Sphaerisporangium</taxon>
    </lineage>
</organism>
<dbReference type="PROSITE" id="PS51918">
    <property type="entry name" value="RADICAL_SAM"/>
    <property type="match status" value="1"/>
</dbReference>
<dbReference type="EMBL" id="JBHSFP010000005">
    <property type="protein sequence ID" value="MFC4531170.1"/>
    <property type="molecule type" value="Genomic_DNA"/>
</dbReference>
<dbReference type="NCBIfam" id="TIGR04267">
    <property type="entry name" value="mod_HExxH"/>
    <property type="match status" value="1"/>
</dbReference>
<keyword evidence="7" id="KW-1185">Reference proteome</keyword>
<feature type="domain" description="Radical SAM core" evidence="5">
    <location>
        <begin position="5"/>
        <end position="238"/>
    </location>
</feature>
<evidence type="ECO:0000256" key="4">
    <source>
        <dbReference type="ARBA" id="ARBA00023014"/>
    </source>
</evidence>
<proteinExistence type="predicted"/>
<evidence type="ECO:0000256" key="1">
    <source>
        <dbReference type="ARBA" id="ARBA00022691"/>
    </source>
</evidence>
<dbReference type="NCBIfam" id="TIGR04269">
    <property type="entry name" value="SAM_SPASM_FxsB"/>
    <property type="match status" value="1"/>
</dbReference>
<dbReference type="CDD" id="cd01335">
    <property type="entry name" value="Radical_SAM"/>
    <property type="match status" value="1"/>
</dbReference>
<dbReference type="Gene3D" id="3.20.20.70">
    <property type="entry name" value="Aldolase class I"/>
    <property type="match status" value="1"/>
</dbReference>
<sequence>MSRPAVPFRQFVIKIASRCDLACDHCYVYEHADQSWRRRPVVMADETMASTAGRISEHARRHRLTRVSVVLHGGEPLLAGPERLGRFADELTRSLDGVCELELKIHTNGVLLDAEFCDLFSSRGVKVGISLDGDRIANDRHRKYANGRSSYDKVIRAVTLLRERYPSLYSGLLCTIDIANDPVTVYEALAELEPPRVDFLLPHATWDQPPPSDPAAYGDWLIQIFDRWLADGRPMSVRMFESALRTLANKSSLTESLGLEPSDLVVIETDGSYEQADSLKTAFDGAPATGFDVERHALDVVAAHPGITGRQTGLEGLGEQCQNCPVVSSCGGGLYAHRYRTGSGFLNPSVYCAGLLRLITHIQDTVRAIDRTAHSLPPSDFIELASGYGSAESIARLEEGQQSLRRTLLASVGGASDSLDAWRLLTLIDSEARPVLDTTLAHPYMRVWAMRCLKGDVDDGHLSAFAAVAAIRAGVRAVLRVPVRNGALHLPSLGLLDVGGAAEATVETGERRFSVRIGGRGWFVDLDAPGDSPAWSPVRHLAAEGLTVALDDVDLYRDCHQYPPAERLDDRHLDRWATMFDEAWRLIRRDHPMYAPALAAGLGTLMPLAPHPEGSEISSTARDAFGAVAAALPGDATSLALLLIHEFQHVKLGAILDIHSLYDPKDTGLYYAPWRRDPRPLEGLLQGTYAHLAVADFWRVRRLLDRDEAAHRAAVAFARWRTLTADAIGTLAGSGALTERGEQFVGIMRETVRPWLAEPVPAAAEREAREAAAAHKAEWSRGVNAGHP</sequence>
<dbReference type="SUPFAM" id="SSF102114">
    <property type="entry name" value="Radical SAM enzymes"/>
    <property type="match status" value="1"/>
</dbReference>
<keyword evidence="2" id="KW-0479">Metal-binding</keyword>
<dbReference type="InterPro" id="IPR026337">
    <property type="entry name" value="AKG_HExxH"/>
</dbReference>
<evidence type="ECO:0000313" key="7">
    <source>
        <dbReference type="Proteomes" id="UP001596004"/>
    </source>
</evidence>
<dbReference type="RefSeq" id="WP_380839553.1">
    <property type="nucleotide sequence ID" value="NZ_JBHSFP010000005.1"/>
</dbReference>
<dbReference type="InterPro" id="IPR013785">
    <property type="entry name" value="Aldolase_TIM"/>
</dbReference>
<dbReference type="SFLD" id="SFLDG01072">
    <property type="entry name" value="dehydrogenase_like"/>
    <property type="match status" value="1"/>
</dbReference>
<dbReference type="SFLD" id="SFLDG01386">
    <property type="entry name" value="main_SPASM_domain-containing"/>
    <property type="match status" value="1"/>
</dbReference>